<evidence type="ECO:0000313" key="2">
    <source>
        <dbReference type="EMBL" id="OWK38650.1"/>
    </source>
</evidence>
<organism evidence="2 3">
    <name type="scientific">Fimbriiglobus ruber</name>
    <dbReference type="NCBI Taxonomy" id="1908690"/>
    <lineage>
        <taxon>Bacteria</taxon>
        <taxon>Pseudomonadati</taxon>
        <taxon>Planctomycetota</taxon>
        <taxon>Planctomycetia</taxon>
        <taxon>Gemmatales</taxon>
        <taxon>Gemmataceae</taxon>
        <taxon>Fimbriiglobus</taxon>
    </lineage>
</organism>
<dbReference type="NCBIfam" id="TIGR02996">
    <property type="entry name" value="rpt_mate_G_obs"/>
    <property type="match status" value="1"/>
</dbReference>
<feature type="compositionally biased region" description="Basic and acidic residues" evidence="1">
    <location>
        <begin position="187"/>
        <end position="211"/>
    </location>
</feature>
<evidence type="ECO:0000256" key="1">
    <source>
        <dbReference type="SAM" id="MobiDB-lite"/>
    </source>
</evidence>
<evidence type="ECO:0000313" key="3">
    <source>
        <dbReference type="Proteomes" id="UP000214646"/>
    </source>
</evidence>
<comment type="caution">
    <text evidence="2">The sequence shown here is derived from an EMBL/GenBank/DDBJ whole genome shotgun (WGS) entry which is preliminary data.</text>
</comment>
<name>A0A225DAQ0_9BACT</name>
<dbReference type="RefSeq" id="WP_088258397.1">
    <property type="nucleotide sequence ID" value="NZ_NIDE01000014.1"/>
</dbReference>
<keyword evidence="3" id="KW-1185">Reference proteome</keyword>
<proteinExistence type="predicted"/>
<evidence type="ECO:0008006" key="4">
    <source>
        <dbReference type="Google" id="ProtNLM"/>
    </source>
</evidence>
<dbReference type="AlphaFoldDB" id="A0A225DAQ0"/>
<gene>
    <name evidence="2" type="ORF">FRUB_07770</name>
</gene>
<feature type="region of interest" description="Disordered" evidence="1">
    <location>
        <begin position="185"/>
        <end position="211"/>
    </location>
</feature>
<dbReference type="OrthoDB" id="288259at2"/>
<accession>A0A225DAQ0</accession>
<dbReference type="InterPro" id="IPR014338">
    <property type="entry name" value="CHP02996_rpt-companion-dom"/>
</dbReference>
<dbReference type="EMBL" id="NIDE01000014">
    <property type="protein sequence ID" value="OWK38650.1"/>
    <property type="molecule type" value="Genomic_DNA"/>
</dbReference>
<reference evidence="3" key="1">
    <citation type="submission" date="2017-06" db="EMBL/GenBank/DDBJ databases">
        <title>Genome analysis of Fimbriiglobus ruber SP5, the first member of the order Planctomycetales with confirmed chitinolytic capability.</title>
        <authorList>
            <person name="Ravin N.V."/>
            <person name="Rakitin A.L."/>
            <person name="Ivanova A.A."/>
            <person name="Beletsky A.V."/>
            <person name="Kulichevskaya I.S."/>
            <person name="Mardanov A.V."/>
            <person name="Dedysh S.N."/>
        </authorList>
    </citation>
    <scope>NUCLEOTIDE SEQUENCE [LARGE SCALE GENOMIC DNA]</scope>
    <source>
        <strain evidence="3">SP5</strain>
    </source>
</reference>
<protein>
    <recommendedName>
        <fullName evidence="4">TIGR02996 domain-containing protein</fullName>
    </recommendedName>
</protein>
<dbReference type="Proteomes" id="UP000214646">
    <property type="component" value="Unassembled WGS sequence"/>
</dbReference>
<sequence>MTDEAGFLNRLAAFPADKTTRLVYADWLDEQNDPACAAKAAFLRVTCQLLRMPRKSKGMKQLKKRRQALAATLPTDWLAVVSHLPVENCRSRREPSGQSTRISLDFEFVCGKRWEDMRVTDDNAVRFCEGCRQEVYYCDTIMGARRHARVGHCVAVDCGIERKPRDLQPPPMLLGKVLPNSRAYQRITERSQPDPVSVERERQRRERGEGD</sequence>